<evidence type="ECO:0000313" key="1">
    <source>
        <dbReference type="EMBL" id="TWI33764.1"/>
    </source>
</evidence>
<accession>A0A562NNL1</accession>
<organism evidence="1 2">
    <name type="scientific">Paracoccus sulfuroxidans</name>
    <dbReference type="NCBI Taxonomy" id="384678"/>
    <lineage>
        <taxon>Bacteria</taxon>
        <taxon>Pseudomonadati</taxon>
        <taxon>Pseudomonadota</taxon>
        <taxon>Alphaproteobacteria</taxon>
        <taxon>Rhodobacterales</taxon>
        <taxon>Paracoccaceae</taxon>
        <taxon>Paracoccus</taxon>
    </lineage>
</organism>
<proteinExistence type="predicted"/>
<sequence>MDRIILHIGTEKTGTTSIQHALAHDRDALAARGILFPRLFGSENHMEIAVYAADDEQQMELRLFELDKAQCDLPEYRERLRRRLADEFAASGCHTMIISNEHCHSRLLTQTAIERLKDLLTPFCPNIEVQVYLRRQDQLAVSLHSTRLKLGGAGEIFPATTPVPAYFAFDRMLQLYGQFFGQENISARLFEPARLAGGDIVTDFYFRAGIDLPKPALPKANESLSAKQGQFLEEFNRRFPLVVNNKINPQRGPIFSVISKVGQSAPYRPARPEAEAFYAAFTEGNAWVRETFFADLDRATLFDESFASYPETAEDAALTPDEIFEFVDAIWKHTRYLEQKQAS</sequence>
<dbReference type="SUPFAM" id="SSF52540">
    <property type="entry name" value="P-loop containing nucleoside triphosphate hydrolases"/>
    <property type="match status" value="1"/>
</dbReference>
<dbReference type="InterPro" id="IPR027417">
    <property type="entry name" value="P-loop_NTPase"/>
</dbReference>
<evidence type="ECO:0000313" key="2">
    <source>
        <dbReference type="Proteomes" id="UP000316225"/>
    </source>
</evidence>
<keyword evidence="2" id="KW-1185">Reference proteome</keyword>
<dbReference type="Proteomes" id="UP000316225">
    <property type="component" value="Unassembled WGS sequence"/>
</dbReference>
<protein>
    <submittedName>
        <fullName evidence="1">Uncharacterized protein</fullName>
    </submittedName>
</protein>
<dbReference type="AlphaFoldDB" id="A0A562NNL1"/>
<dbReference type="EMBL" id="VLKU01000006">
    <property type="protein sequence ID" value="TWI33764.1"/>
    <property type="molecule type" value="Genomic_DNA"/>
</dbReference>
<name>A0A562NNL1_9RHOB</name>
<dbReference type="OrthoDB" id="7596739at2"/>
<gene>
    <name evidence="1" type="ORF">IQ24_02128</name>
</gene>
<reference evidence="1 2" key="1">
    <citation type="journal article" date="2015" name="Stand. Genomic Sci.">
        <title>Genomic Encyclopedia of Bacterial and Archaeal Type Strains, Phase III: the genomes of soil and plant-associated and newly described type strains.</title>
        <authorList>
            <person name="Whitman W.B."/>
            <person name="Woyke T."/>
            <person name="Klenk H.P."/>
            <person name="Zhou Y."/>
            <person name="Lilburn T.G."/>
            <person name="Beck B.J."/>
            <person name="De Vos P."/>
            <person name="Vandamme P."/>
            <person name="Eisen J.A."/>
            <person name="Garrity G."/>
            <person name="Hugenholtz P."/>
            <person name="Kyrpides N.C."/>
        </authorList>
    </citation>
    <scope>NUCLEOTIDE SEQUENCE [LARGE SCALE GENOMIC DNA]</scope>
    <source>
        <strain evidence="1 2">CGMCC 1.5364</strain>
    </source>
</reference>
<comment type="caution">
    <text evidence="1">The sequence shown here is derived from an EMBL/GenBank/DDBJ whole genome shotgun (WGS) entry which is preliminary data.</text>
</comment>
<dbReference type="RefSeq" id="WP_145397942.1">
    <property type="nucleotide sequence ID" value="NZ_VLKU01000006.1"/>
</dbReference>